<reference evidence="2 3" key="1">
    <citation type="submission" date="2018-06" db="EMBL/GenBank/DDBJ databases">
        <title>Genomic Encyclopedia of Type Strains, Phase IV (KMG-IV): sequencing the most valuable type-strain genomes for metagenomic binning, comparative biology and taxonomic classification.</title>
        <authorList>
            <person name="Goeker M."/>
        </authorList>
    </citation>
    <scope>NUCLEOTIDE SEQUENCE [LARGE SCALE GENOMIC DNA]</scope>
    <source>
        <strain evidence="2 3">DSM 24875</strain>
    </source>
</reference>
<sequence length="954" mass="105983">MAAIPNIQSASVGRLYSVLVGQPTPVLLLGAGASVRSGIPLAADMVEQAARWAYAREHGRSPKDPRLLRSDWFPWLKAKPWYDLTGSVADNYPPAIENLLQPRQARADFFRELLQTKINPSVGYEKLAEFLHQGLVKTVLTTNFDMNLPDVKVRIRRPHHIDVIQTPSDYTKFSTIPPYPQQVFLHGSVDHYTDKNILDEVQHLDPELVRMIAPLLRDHPLIVVGYRGAEPSVMQHLLLENAEQAYNYRHGIYWCKMKGDRVESLPPMVLALASAIGANFTLVDIDGFDELFARDLWLLHQDADAPLAMASGTGAAPAPTLDMDVVNLAGLDDLDWPTVRARLVLYCEALQIRVPAPPDRAWIVDRLLQTNLAVRDDKGGVQLTTAGCLLFSQGPQKLIPQAGVTLRVSGNGEWLRRALGEKGLESGLASDVLEHTIKGNLWAQYDGINDVLTSVNRPFRLKGEQSETVLPYPPLALKEVVVNALVHRDYSVTNPIVIDVTAASIRITNPGGLVDEVQRRVEAGSIEEEIRRGRRGIKGYRNPVLADLFYGSGEMDKAGSGLSDVYKTVRSNGGDVRFGPTRNNDEFEVVIMTRPEAVDEVTGTATPVVLTTSRYAANILEVVSLPENIYHAGTELQHHRQLFAALPNEWLPPSIFLSGRLYSFHDFEHPRNPLAKVIDDGDVEPLLLTEFTADQEGERRLVQLLNLGLEKHLYRRGLIVDRKRKRAYFPRTEAGSRSIAYQARLRRAKRTVVKARVSPRTGTVSYWEHEALGYRFDKFGATWGLLLEPGYVFTFDGAKGLLAPDRVNRLSTKRAARDYNATVHQDLSFWAWCLSGGEISFALDLSWPRPTQVADDAAGDADDDRWSDVHPMQVERAGGGEDANRYPHIVLSARLPTVTVNDLELALGNSEESDSDDALEALDEELEGLAEEQRLGASAAAETETEEADYADQS</sequence>
<protein>
    <submittedName>
        <fullName evidence="2">ATP-dependent DNA helicase recG-like protein</fullName>
    </submittedName>
</protein>
<dbReference type="SUPFAM" id="SSF52467">
    <property type="entry name" value="DHS-like NAD/FAD-binding domain"/>
    <property type="match status" value="1"/>
</dbReference>
<dbReference type="PANTHER" id="PTHR30595:SF6">
    <property type="entry name" value="SCHLAFEN ALBA-2 DOMAIN-CONTAINING PROTEIN"/>
    <property type="match status" value="1"/>
</dbReference>
<evidence type="ECO:0000313" key="2">
    <source>
        <dbReference type="EMBL" id="RBP13040.1"/>
    </source>
</evidence>
<dbReference type="InterPro" id="IPR038475">
    <property type="entry name" value="RecG_C_sf"/>
</dbReference>
<organism evidence="2 3">
    <name type="scientific">Roseiarcus fermentans</name>
    <dbReference type="NCBI Taxonomy" id="1473586"/>
    <lineage>
        <taxon>Bacteria</taxon>
        <taxon>Pseudomonadati</taxon>
        <taxon>Pseudomonadota</taxon>
        <taxon>Alphaproteobacteria</taxon>
        <taxon>Hyphomicrobiales</taxon>
        <taxon>Roseiarcaceae</taxon>
        <taxon>Roseiarcus</taxon>
    </lineage>
</organism>
<name>A0A366FGE9_9HYPH</name>
<dbReference type="InterPro" id="IPR029035">
    <property type="entry name" value="DHS-like_NAD/FAD-binding_dom"/>
</dbReference>
<dbReference type="OrthoDB" id="288285at2"/>
<accession>A0A366FGE9</accession>
<dbReference type="Proteomes" id="UP000253529">
    <property type="component" value="Unassembled WGS sequence"/>
</dbReference>
<keyword evidence="2" id="KW-0378">Hydrolase</keyword>
<proteinExistence type="predicted"/>
<dbReference type="Gene3D" id="3.30.565.60">
    <property type="match status" value="1"/>
</dbReference>
<keyword evidence="2" id="KW-0547">Nucleotide-binding</keyword>
<feature type="compositionally biased region" description="Acidic residues" evidence="1">
    <location>
        <begin position="943"/>
        <end position="954"/>
    </location>
</feature>
<keyword evidence="2" id="KW-0347">Helicase</keyword>
<gene>
    <name evidence="2" type="ORF">DFR50_1128</name>
</gene>
<dbReference type="Gene3D" id="3.40.50.1220">
    <property type="entry name" value="TPP-binding domain"/>
    <property type="match status" value="1"/>
</dbReference>
<dbReference type="AlphaFoldDB" id="A0A366FGE9"/>
<evidence type="ECO:0000256" key="1">
    <source>
        <dbReference type="SAM" id="MobiDB-lite"/>
    </source>
</evidence>
<keyword evidence="3" id="KW-1185">Reference proteome</keyword>
<dbReference type="PANTHER" id="PTHR30595">
    <property type="entry name" value="GLPR-RELATED TRANSCRIPTIONAL REPRESSOR"/>
    <property type="match status" value="1"/>
</dbReference>
<evidence type="ECO:0000313" key="3">
    <source>
        <dbReference type="Proteomes" id="UP000253529"/>
    </source>
</evidence>
<comment type="caution">
    <text evidence="2">The sequence shown here is derived from an EMBL/GenBank/DDBJ whole genome shotgun (WGS) entry which is preliminary data.</text>
</comment>
<dbReference type="RefSeq" id="WP_113889463.1">
    <property type="nucleotide sequence ID" value="NZ_QNRK01000012.1"/>
</dbReference>
<feature type="region of interest" description="Disordered" evidence="1">
    <location>
        <begin position="933"/>
        <end position="954"/>
    </location>
</feature>
<dbReference type="GO" id="GO:0004386">
    <property type="term" value="F:helicase activity"/>
    <property type="evidence" value="ECO:0007669"/>
    <property type="project" value="UniProtKB-KW"/>
</dbReference>
<dbReference type="EMBL" id="QNRK01000012">
    <property type="protein sequence ID" value="RBP13040.1"/>
    <property type="molecule type" value="Genomic_DNA"/>
</dbReference>
<keyword evidence="2" id="KW-0067">ATP-binding</keyword>
<dbReference type="Pfam" id="PF13749">
    <property type="entry name" value="HATPase_c_4"/>
    <property type="match status" value="1"/>
</dbReference>